<proteinExistence type="predicted"/>
<dbReference type="RefSeq" id="WP_167490940.1">
    <property type="nucleotide sequence ID" value="NZ_CP046173.1"/>
</dbReference>
<reference evidence="2 3" key="1">
    <citation type="journal article" date="2019" name="ACS Chem. Biol.">
        <title>Identification and Mobilization of a Cryptic Antibiotic Biosynthesis Gene Locus from a Human-Pathogenic Nocardia Isolate.</title>
        <authorList>
            <person name="Herisse M."/>
            <person name="Ishida K."/>
            <person name="Porter J.L."/>
            <person name="Howden B."/>
            <person name="Hertweck C."/>
            <person name="Stinear T.P."/>
            <person name="Pidot S.J."/>
        </authorList>
    </citation>
    <scope>NUCLEOTIDE SEQUENCE [LARGE SCALE GENOMIC DNA]</scope>
    <source>
        <strain evidence="2 3">AUSMDU00012715</strain>
    </source>
</reference>
<dbReference type="Proteomes" id="UP000500953">
    <property type="component" value="Chromosome"/>
</dbReference>
<evidence type="ECO:0000256" key="1">
    <source>
        <dbReference type="SAM" id="MobiDB-lite"/>
    </source>
</evidence>
<organism evidence="2 3">
    <name type="scientific">Nocardia terpenica</name>
    <dbReference type="NCBI Taxonomy" id="455432"/>
    <lineage>
        <taxon>Bacteria</taxon>
        <taxon>Bacillati</taxon>
        <taxon>Actinomycetota</taxon>
        <taxon>Actinomycetes</taxon>
        <taxon>Mycobacteriales</taxon>
        <taxon>Nocardiaceae</taxon>
        <taxon>Nocardia</taxon>
    </lineage>
</organism>
<feature type="compositionally biased region" description="Low complexity" evidence="1">
    <location>
        <begin position="74"/>
        <end position="87"/>
    </location>
</feature>
<protein>
    <submittedName>
        <fullName evidence="2">Uncharacterized protein</fullName>
    </submittedName>
</protein>
<dbReference type="EMBL" id="CP046173">
    <property type="protein sequence ID" value="QIS23618.1"/>
    <property type="molecule type" value="Genomic_DNA"/>
</dbReference>
<evidence type="ECO:0000313" key="2">
    <source>
        <dbReference type="EMBL" id="QIS23618.1"/>
    </source>
</evidence>
<sequence>MFIKKLPLLVIAGLVSAGVAVGLGAGAASAVPLDRTVMAQDISPDPAAAAPFVSDDEHDMTQPGMTQPGEPLNQPAQQGGPCAGQGPDCTPMDTGGLL</sequence>
<name>A0A6G9ZDJ7_9NOCA</name>
<evidence type="ECO:0000313" key="3">
    <source>
        <dbReference type="Proteomes" id="UP000500953"/>
    </source>
</evidence>
<dbReference type="AlphaFoldDB" id="A0A6G9ZDJ7"/>
<gene>
    <name evidence="2" type="ORF">F6W96_40480</name>
</gene>
<accession>A0A6G9ZDJ7</accession>
<feature type="region of interest" description="Disordered" evidence="1">
    <location>
        <begin position="46"/>
        <end position="98"/>
    </location>
</feature>